<keyword evidence="2" id="KW-0812">Transmembrane</keyword>
<keyword evidence="4" id="KW-1185">Reference proteome</keyword>
<evidence type="ECO:0000313" key="3">
    <source>
        <dbReference type="EMBL" id="MDN4475423.1"/>
    </source>
</evidence>
<accession>A0ABT8G8E8</accession>
<feature type="transmembrane region" description="Helical" evidence="2">
    <location>
        <begin position="45"/>
        <end position="66"/>
    </location>
</feature>
<name>A0ABT8G8E8_9MICO</name>
<dbReference type="Proteomes" id="UP001172728">
    <property type="component" value="Unassembled WGS sequence"/>
</dbReference>
<dbReference type="EMBL" id="JAUHPW010000004">
    <property type="protein sequence ID" value="MDN4475423.1"/>
    <property type="molecule type" value="Genomic_DNA"/>
</dbReference>
<comment type="caution">
    <text evidence="3">The sequence shown here is derived from an EMBL/GenBank/DDBJ whole genome shotgun (WGS) entry which is preliminary data.</text>
</comment>
<protein>
    <submittedName>
        <fullName evidence="3">Uncharacterized protein</fullName>
    </submittedName>
</protein>
<evidence type="ECO:0000313" key="4">
    <source>
        <dbReference type="Proteomes" id="UP001172728"/>
    </source>
</evidence>
<proteinExistence type="predicted"/>
<keyword evidence="2" id="KW-0472">Membrane</keyword>
<feature type="transmembrane region" description="Helical" evidence="2">
    <location>
        <begin position="15"/>
        <end position="39"/>
    </location>
</feature>
<keyword evidence="2" id="KW-1133">Transmembrane helix</keyword>
<evidence type="ECO:0000256" key="1">
    <source>
        <dbReference type="SAM" id="MobiDB-lite"/>
    </source>
</evidence>
<sequence>MLVAKPAAAALSERASAAVVTLATTGFAVVLAHPVVLWALERFDIGWPVVFAAALLFPWAFGVIALRTPASQWVTGAPQQRSARRPAGVQQG</sequence>
<gene>
    <name evidence="3" type="ORF">QQX09_06100</name>
</gene>
<reference evidence="3" key="1">
    <citation type="submission" date="2023-06" db="EMBL/GenBank/DDBJ databases">
        <title>Sysu t00192.</title>
        <authorList>
            <person name="Gao L."/>
            <person name="Fang B.-Z."/>
            <person name="Li W.-J."/>
        </authorList>
    </citation>
    <scope>NUCLEOTIDE SEQUENCE</scope>
    <source>
        <strain evidence="3">SYSU T00192</strain>
    </source>
</reference>
<dbReference type="RefSeq" id="WP_301132161.1">
    <property type="nucleotide sequence ID" value="NZ_JAUHPW010000004.1"/>
</dbReference>
<organism evidence="3 4">
    <name type="scientific">Demequina litoralis</name>
    <dbReference type="NCBI Taxonomy" id="3051660"/>
    <lineage>
        <taxon>Bacteria</taxon>
        <taxon>Bacillati</taxon>
        <taxon>Actinomycetota</taxon>
        <taxon>Actinomycetes</taxon>
        <taxon>Micrococcales</taxon>
        <taxon>Demequinaceae</taxon>
        <taxon>Demequina</taxon>
    </lineage>
</organism>
<feature type="region of interest" description="Disordered" evidence="1">
    <location>
        <begin position="73"/>
        <end position="92"/>
    </location>
</feature>
<evidence type="ECO:0000256" key="2">
    <source>
        <dbReference type="SAM" id="Phobius"/>
    </source>
</evidence>